<feature type="domain" description="HTH tetR-type" evidence="6">
    <location>
        <begin position="30"/>
        <end position="90"/>
    </location>
</feature>
<keyword evidence="2 4" id="KW-0238">DNA-binding</keyword>
<comment type="caution">
    <text evidence="7">The sequence shown here is derived from an EMBL/GenBank/DDBJ whole genome shotgun (WGS) entry which is preliminary data.</text>
</comment>
<accession>A0A2S5TBT6</accession>
<evidence type="ECO:0000256" key="2">
    <source>
        <dbReference type="ARBA" id="ARBA00023125"/>
    </source>
</evidence>
<dbReference type="Pfam" id="PF00440">
    <property type="entry name" value="TetR_N"/>
    <property type="match status" value="1"/>
</dbReference>
<dbReference type="SUPFAM" id="SSF46689">
    <property type="entry name" value="Homeodomain-like"/>
    <property type="match status" value="1"/>
</dbReference>
<keyword evidence="8" id="KW-1185">Reference proteome</keyword>
<dbReference type="GO" id="GO:0003700">
    <property type="term" value="F:DNA-binding transcription factor activity"/>
    <property type="evidence" value="ECO:0007669"/>
    <property type="project" value="TreeGrafter"/>
</dbReference>
<dbReference type="InterPro" id="IPR050109">
    <property type="entry name" value="HTH-type_TetR-like_transc_reg"/>
</dbReference>
<dbReference type="Gene3D" id="1.10.357.10">
    <property type="entry name" value="Tetracycline Repressor, domain 2"/>
    <property type="match status" value="1"/>
</dbReference>
<keyword evidence="1" id="KW-0805">Transcription regulation</keyword>
<evidence type="ECO:0000256" key="4">
    <source>
        <dbReference type="PROSITE-ProRule" id="PRU00335"/>
    </source>
</evidence>
<evidence type="ECO:0000313" key="7">
    <source>
        <dbReference type="EMBL" id="PPE72474.1"/>
    </source>
</evidence>
<dbReference type="Proteomes" id="UP000238220">
    <property type="component" value="Unassembled WGS sequence"/>
</dbReference>
<evidence type="ECO:0000256" key="3">
    <source>
        <dbReference type="ARBA" id="ARBA00023163"/>
    </source>
</evidence>
<dbReference type="InterPro" id="IPR001647">
    <property type="entry name" value="HTH_TetR"/>
</dbReference>
<organism evidence="7 8">
    <name type="scientific">Solimonas fluminis</name>
    <dbReference type="NCBI Taxonomy" id="2086571"/>
    <lineage>
        <taxon>Bacteria</taxon>
        <taxon>Pseudomonadati</taxon>
        <taxon>Pseudomonadota</taxon>
        <taxon>Gammaproteobacteria</taxon>
        <taxon>Nevskiales</taxon>
        <taxon>Nevskiaceae</taxon>
        <taxon>Solimonas</taxon>
    </lineage>
</organism>
<dbReference type="PRINTS" id="PR00455">
    <property type="entry name" value="HTHTETR"/>
</dbReference>
<dbReference type="PROSITE" id="PS50977">
    <property type="entry name" value="HTH_TETR_2"/>
    <property type="match status" value="1"/>
</dbReference>
<sequence>MRMVTKPPARPRKRSTAKTAETKRPYLSRDLRRQTLLEVAAGIVETQGWAALNMSALAERGGTSRQLIYQHFPSMEKLLADTAWHIFMEVAKGTTDSVAANPGNLTEAIKSAEAFSLDLPTGRGDALWQLIAGTAGSTPELEEIRQGIRKLISGIWTPVVRKELGMNEADARAYAWMSILAFWGMRQLVRDGELSRARGVKLFNGFMERVVKS</sequence>
<evidence type="ECO:0000259" key="6">
    <source>
        <dbReference type="PROSITE" id="PS50977"/>
    </source>
</evidence>
<evidence type="ECO:0000256" key="5">
    <source>
        <dbReference type="SAM" id="MobiDB-lite"/>
    </source>
</evidence>
<dbReference type="GO" id="GO:0000976">
    <property type="term" value="F:transcription cis-regulatory region binding"/>
    <property type="evidence" value="ECO:0007669"/>
    <property type="project" value="TreeGrafter"/>
</dbReference>
<dbReference type="EMBL" id="PSNW01000012">
    <property type="protein sequence ID" value="PPE72474.1"/>
    <property type="molecule type" value="Genomic_DNA"/>
</dbReference>
<feature type="region of interest" description="Disordered" evidence="5">
    <location>
        <begin position="1"/>
        <end position="25"/>
    </location>
</feature>
<dbReference type="PANTHER" id="PTHR30055">
    <property type="entry name" value="HTH-TYPE TRANSCRIPTIONAL REGULATOR RUTR"/>
    <property type="match status" value="1"/>
</dbReference>
<dbReference type="OrthoDB" id="9805134at2"/>
<dbReference type="PANTHER" id="PTHR30055:SF234">
    <property type="entry name" value="HTH-TYPE TRANSCRIPTIONAL REGULATOR BETI"/>
    <property type="match status" value="1"/>
</dbReference>
<dbReference type="AlphaFoldDB" id="A0A2S5TBT6"/>
<evidence type="ECO:0000256" key="1">
    <source>
        <dbReference type="ARBA" id="ARBA00023015"/>
    </source>
</evidence>
<name>A0A2S5TBT6_9GAMM</name>
<dbReference type="InterPro" id="IPR009057">
    <property type="entry name" value="Homeodomain-like_sf"/>
</dbReference>
<keyword evidence="3" id="KW-0804">Transcription</keyword>
<evidence type="ECO:0000313" key="8">
    <source>
        <dbReference type="Proteomes" id="UP000238220"/>
    </source>
</evidence>
<proteinExistence type="predicted"/>
<protein>
    <recommendedName>
        <fullName evidence="6">HTH tetR-type domain-containing protein</fullName>
    </recommendedName>
</protein>
<feature type="DNA-binding region" description="H-T-H motif" evidence="4">
    <location>
        <begin position="53"/>
        <end position="72"/>
    </location>
</feature>
<gene>
    <name evidence="7" type="ORF">C3942_18190</name>
</gene>
<reference evidence="7 8" key="1">
    <citation type="submission" date="2018-02" db="EMBL/GenBank/DDBJ databases">
        <title>Genome sequencing of Solimonas sp. HR-BB.</title>
        <authorList>
            <person name="Lee Y."/>
            <person name="Jeon C.O."/>
        </authorList>
    </citation>
    <scope>NUCLEOTIDE SEQUENCE [LARGE SCALE GENOMIC DNA]</scope>
    <source>
        <strain evidence="7 8">HR-BB</strain>
    </source>
</reference>